<dbReference type="AlphaFoldDB" id="A0A8J7SC51"/>
<dbReference type="RefSeq" id="WP_200609363.1">
    <property type="nucleotide sequence ID" value="NZ_JAEHHL010000004.1"/>
</dbReference>
<feature type="domain" description="Methyltransferase" evidence="1">
    <location>
        <begin position="48"/>
        <end position="142"/>
    </location>
</feature>
<name>A0A8J7SC51_9RHOB</name>
<proteinExistence type="predicted"/>
<evidence type="ECO:0000313" key="2">
    <source>
        <dbReference type="EMBL" id="MBK0399272.1"/>
    </source>
</evidence>
<dbReference type="PANTHER" id="PTHR43591:SF24">
    <property type="entry name" value="2-METHOXY-6-POLYPRENYL-1,4-BENZOQUINOL METHYLASE, MITOCHONDRIAL"/>
    <property type="match status" value="1"/>
</dbReference>
<keyword evidence="2" id="KW-0489">Methyltransferase</keyword>
<dbReference type="Pfam" id="PF13649">
    <property type="entry name" value="Methyltransf_25"/>
    <property type="match status" value="1"/>
</dbReference>
<dbReference type="PANTHER" id="PTHR43591">
    <property type="entry name" value="METHYLTRANSFERASE"/>
    <property type="match status" value="1"/>
</dbReference>
<accession>A0A8J7SC51</accession>
<dbReference type="GO" id="GO:0008168">
    <property type="term" value="F:methyltransferase activity"/>
    <property type="evidence" value="ECO:0007669"/>
    <property type="project" value="UniProtKB-KW"/>
</dbReference>
<dbReference type="CDD" id="cd02440">
    <property type="entry name" value="AdoMet_MTases"/>
    <property type="match status" value="1"/>
</dbReference>
<sequence length="276" mass="29789">MSEFRPGTDTAFSGSVAEIYDRYLVPLIFQDFAERMGALAAACAPDAVLETAAGSGVLTRVLARVLPESTELVATDLNAAMIDYARRRMDGARRVEWQVADALALPFDAARFDLVACQFGAMFFPDRVKGYAEARRVLKPGGRFLFTMWDAIEANDFAHAVTEALAQLWPNDPPRFLARTPHGHGRPEVIAREVAAAGLVLRQIDPMTARSRAATAYEAALAYCQGTPLRGEIEARDPDGLGRATEHAGRAIARVWGDGPVDGAVRGYVVEAAVPG</sequence>
<dbReference type="Gene3D" id="3.40.50.150">
    <property type="entry name" value="Vaccinia Virus protein VP39"/>
    <property type="match status" value="1"/>
</dbReference>
<evidence type="ECO:0000259" key="1">
    <source>
        <dbReference type="Pfam" id="PF13649"/>
    </source>
</evidence>
<dbReference type="GO" id="GO:0032259">
    <property type="term" value="P:methylation"/>
    <property type="evidence" value="ECO:0007669"/>
    <property type="project" value="UniProtKB-KW"/>
</dbReference>
<evidence type="ECO:0000313" key="3">
    <source>
        <dbReference type="Proteomes" id="UP000655420"/>
    </source>
</evidence>
<dbReference type="InterPro" id="IPR029063">
    <property type="entry name" value="SAM-dependent_MTases_sf"/>
</dbReference>
<protein>
    <submittedName>
        <fullName evidence="2">Class I SAM-dependent methyltransferase</fullName>
    </submittedName>
</protein>
<keyword evidence="3" id="KW-1185">Reference proteome</keyword>
<organism evidence="2 3">
    <name type="scientific">Thermohalobaculum xanthum</name>
    <dbReference type="NCBI Taxonomy" id="2753746"/>
    <lineage>
        <taxon>Bacteria</taxon>
        <taxon>Pseudomonadati</taxon>
        <taxon>Pseudomonadota</taxon>
        <taxon>Alphaproteobacteria</taxon>
        <taxon>Rhodobacterales</taxon>
        <taxon>Paracoccaceae</taxon>
        <taxon>Thermohalobaculum</taxon>
    </lineage>
</organism>
<dbReference type="SUPFAM" id="SSF53335">
    <property type="entry name" value="S-adenosyl-L-methionine-dependent methyltransferases"/>
    <property type="match status" value="1"/>
</dbReference>
<gene>
    <name evidence="2" type="ORF">H0I76_08725</name>
</gene>
<reference evidence="2" key="1">
    <citation type="submission" date="2020-12" db="EMBL/GenBank/DDBJ databases">
        <title>Bacterial taxonomy.</title>
        <authorList>
            <person name="Pan X."/>
        </authorList>
    </citation>
    <scope>NUCLEOTIDE SEQUENCE</scope>
    <source>
        <strain evidence="2">M0105</strain>
    </source>
</reference>
<dbReference type="Proteomes" id="UP000655420">
    <property type="component" value="Unassembled WGS sequence"/>
</dbReference>
<dbReference type="InterPro" id="IPR041698">
    <property type="entry name" value="Methyltransf_25"/>
</dbReference>
<keyword evidence="2" id="KW-0808">Transferase</keyword>
<dbReference type="EMBL" id="JAEHHL010000004">
    <property type="protein sequence ID" value="MBK0399272.1"/>
    <property type="molecule type" value="Genomic_DNA"/>
</dbReference>
<comment type="caution">
    <text evidence="2">The sequence shown here is derived from an EMBL/GenBank/DDBJ whole genome shotgun (WGS) entry which is preliminary data.</text>
</comment>